<feature type="non-terminal residue" evidence="1">
    <location>
        <position position="125"/>
    </location>
</feature>
<proteinExistence type="predicted"/>
<sequence length="125" mass="13389">MGRGYRVAVPATTTVSFTGTLNTDTLSLRLVRSLRATYSGWHLVSNPYPAPLNWDKVLPADRVGLDAAIYVYESTGPGTGYFRSYVNGVGTGDSLIAAGQAFFVHVSGTTPGGSTGRLRFRNSQR</sequence>
<accession>A0A699WM29</accession>
<organism evidence="1">
    <name type="scientific">Tanacetum cinerariifolium</name>
    <name type="common">Dalmatian daisy</name>
    <name type="synonym">Chrysanthemum cinerariifolium</name>
    <dbReference type="NCBI Taxonomy" id="118510"/>
    <lineage>
        <taxon>Eukaryota</taxon>
        <taxon>Viridiplantae</taxon>
        <taxon>Streptophyta</taxon>
        <taxon>Embryophyta</taxon>
        <taxon>Tracheophyta</taxon>
        <taxon>Spermatophyta</taxon>
        <taxon>Magnoliopsida</taxon>
        <taxon>eudicotyledons</taxon>
        <taxon>Gunneridae</taxon>
        <taxon>Pentapetalae</taxon>
        <taxon>asterids</taxon>
        <taxon>campanulids</taxon>
        <taxon>Asterales</taxon>
        <taxon>Asteraceae</taxon>
        <taxon>Asteroideae</taxon>
        <taxon>Anthemideae</taxon>
        <taxon>Anthemidinae</taxon>
        <taxon>Tanacetum</taxon>
    </lineage>
</organism>
<gene>
    <name evidence="1" type="ORF">Tci_920761</name>
</gene>
<dbReference type="AlphaFoldDB" id="A0A699WM29"/>
<reference evidence="1" key="1">
    <citation type="journal article" date="2019" name="Sci. Rep.">
        <title>Draft genome of Tanacetum cinerariifolium, the natural source of mosquito coil.</title>
        <authorList>
            <person name="Yamashiro T."/>
            <person name="Shiraishi A."/>
            <person name="Satake H."/>
            <person name="Nakayama K."/>
        </authorList>
    </citation>
    <scope>NUCLEOTIDE SEQUENCE</scope>
</reference>
<evidence type="ECO:0000313" key="1">
    <source>
        <dbReference type="EMBL" id="GFD48792.1"/>
    </source>
</evidence>
<name>A0A699WM29_TANCI</name>
<comment type="caution">
    <text evidence="1">The sequence shown here is derived from an EMBL/GenBank/DDBJ whole genome shotgun (WGS) entry which is preliminary data.</text>
</comment>
<protein>
    <submittedName>
        <fullName evidence="1">Uncharacterized protein</fullName>
    </submittedName>
</protein>
<dbReference type="EMBL" id="BKCJ011729861">
    <property type="protein sequence ID" value="GFD48792.1"/>
    <property type="molecule type" value="Genomic_DNA"/>
</dbReference>